<protein>
    <recommendedName>
        <fullName evidence="2">RING-type E3 ubiquitin transferase</fullName>
        <ecNumber evidence="2">2.3.2.27</ecNumber>
    </recommendedName>
</protein>
<keyword evidence="3" id="KW-0479">Metal-binding</keyword>
<dbReference type="SMART" id="SM00744">
    <property type="entry name" value="RINGv"/>
    <property type="match status" value="1"/>
</dbReference>
<dbReference type="SUPFAM" id="SSF57850">
    <property type="entry name" value="RING/U-box"/>
    <property type="match status" value="1"/>
</dbReference>
<comment type="catalytic activity">
    <reaction evidence="1">
        <text>S-ubiquitinyl-[E2 ubiquitin-conjugating enzyme]-L-cysteine + [acceptor protein]-L-lysine = [E2 ubiquitin-conjugating enzyme]-L-cysteine + N(6)-ubiquitinyl-[acceptor protein]-L-lysine.</text>
        <dbReference type="EC" id="2.3.2.27"/>
    </reaction>
</comment>
<dbReference type="InterPro" id="IPR013083">
    <property type="entry name" value="Znf_RING/FYVE/PHD"/>
</dbReference>
<evidence type="ECO:0000313" key="8">
    <source>
        <dbReference type="EMBL" id="KAL3509341.1"/>
    </source>
</evidence>
<evidence type="ECO:0000256" key="6">
    <source>
        <dbReference type="PROSITE-ProRule" id="PRU00175"/>
    </source>
</evidence>
<dbReference type="PROSITE" id="PS50089">
    <property type="entry name" value="ZF_RING_2"/>
    <property type="match status" value="1"/>
</dbReference>
<dbReference type="PANTHER" id="PTHR15710">
    <property type="entry name" value="E3 UBIQUITIN-PROTEIN LIGASE PRAJA"/>
    <property type="match status" value="1"/>
</dbReference>
<evidence type="ECO:0000256" key="5">
    <source>
        <dbReference type="ARBA" id="ARBA00022833"/>
    </source>
</evidence>
<dbReference type="PANTHER" id="PTHR15710:SF77">
    <property type="entry name" value="RING-H2 FINGER PROTEIN ATL21B"/>
    <property type="match status" value="1"/>
</dbReference>
<evidence type="ECO:0000313" key="9">
    <source>
        <dbReference type="Proteomes" id="UP001630127"/>
    </source>
</evidence>
<dbReference type="Gene3D" id="3.30.40.10">
    <property type="entry name" value="Zinc/RING finger domain, C3HC4 (zinc finger)"/>
    <property type="match status" value="1"/>
</dbReference>
<keyword evidence="9" id="KW-1185">Reference proteome</keyword>
<evidence type="ECO:0000256" key="1">
    <source>
        <dbReference type="ARBA" id="ARBA00000900"/>
    </source>
</evidence>
<evidence type="ECO:0000259" key="7">
    <source>
        <dbReference type="PROSITE" id="PS50089"/>
    </source>
</evidence>
<accession>A0ABD2YR32</accession>
<dbReference type="Pfam" id="PF13639">
    <property type="entry name" value="zf-RING_2"/>
    <property type="match status" value="1"/>
</dbReference>
<dbReference type="EMBL" id="JBJUIK010000012">
    <property type="protein sequence ID" value="KAL3509341.1"/>
    <property type="molecule type" value="Genomic_DNA"/>
</dbReference>
<sequence length="127" mass="14180">MIHKISTCADEIANKVKNSSKKVLSIIVSIGVIVENTQEGHVFAMMEAMEAESRSNPASKEAIEALKKVKVEDCEGATRHCMICMEKLEEGCEATRMPCLHVYHRSCIVHWLEVSNVCALCRFQLAQ</sequence>
<dbReference type="AlphaFoldDB" id="A0ABD2YR32"/>
<dbReference type="EC" id="2.3.2.27" evidence="2"/>
<dbReference type="InterPro" id="IPR001841">
    <property type="entry name" value="Znf_RING"/>
</dbReference>
<evidence type="ECO:0000256" key="2">
    <source>
        <dbReference type="ARBA" id="ARBA00012483"/>
    </source>
</evidence>
<name>A0ABD2YR32_9GENT</name>
<dbReference type="GO" id="GO:0008270">
    <property type="term" value="F:zinc ion binding"/>
    <property type="evidence" value="ECO:0007669"/>
    <property type="project" value="UniProtKB-KW"/>
</dbReference>
<dbReference type="GO" id="GO:0061630">
    <property type="term" value="F:ubiquitin protein ligase activity"/>
    <property type="evidence" value="ECO:0007669"/>
    <property type="project" value="UniProtKB-EC"/>
</dbReference>
<dbReference type="InterPro" id="IPR011016">
    <property type="entry name" value="Znf_RING-CH"/>
</dbReference>
<reference evidence="8 9" key="1">
    <citation type="submission" date="2024-11" db="EMBL/GenBank/DDBJ databases">
        <title>A near-complete genome assembly of Cinchona calisaya.</title>
        <authorList>
            <person name="Lian D.C."/>
            <person name="Zhao X.W."/>
            <person name="Wei L."/>
        </authorList>
    </citation>
    <scope>NUCLEOTIDE SEQUENCE [LARGE SCALE GENOMIC DNA]</scope>
    <source>
        <tissue evidence="8">Nenye</tissue>
    </source>
</reference>
<keyword evidence="5" id="KW-0862">Zinc</keyword>
<evidence type="ECO:0000256" key="3">
    <source>
        <dbReference type="ARBA" id="ARBA00022723"/>
    </source>
</evidence>
<dbReference type="Proteomes" id="UP001630127">
    <property type="component" value="Unassembled WGS sequence"/>
</dbReference>
<feature type="domain" description="RING-type" evidence="7">
    <location>
        <begin position="81"/>
        <end position="122"/>
    </location>
</feature>
<proteinExistence type="predicted"/>
<gene>
    <name evidence="8" type="ORF">ACH5RR_028742</name>
</gene>
<organism evidence="8 9">
    <name type="scientific">Cinchona calisaya</name>
    <dbReference type="NCBI Taxonomy" id="153742"/>
    <lineage>
        <taxon>Eukaryota</taxon>
        <taxon>Viridiplantae</taxon>
        <taxon>Streptophyta</taxon>
        <taxon>Embryophyta</taxon>
        <taxon>Tracheophyta</taxon>
        <taxon>Spermatophyta</taxon>
        <taxon>Magnoliopsida</taxon>
        <taxon>eudicotyledons</taxon>
        <taxon>Gunneridae</taxon>
        <taxon>Pentapetalae</taxon>
        <taxon>asterids</taxon>
        <taxon>lamiids</taxon>
        <taxon>Gentianales</taxon>
        <taxon>Rubiaceae</taxon>
        <taxon>Cinchonoideae</taxon>
        <taxon>Cinchoneae</taxon>
        <taxon>Cinchona</taxon>
    </lineage>
</organism>
<dbReference type="SMART" id="SM00184">
    <property type="entry name" value="RING"/>
    <property type="match status" value="1"/>
</dbReference>
<evidence type="ECO:0000256" key="4">
    <source>
        <dbReference type="ARBA" id="ARBA00022771"/>
    </source>
</evidence>
<comment type="caution">
    <text evidence="8">The sequence shown here is derived from an EMBL/GenBank/DDBJ whole genome shotgun (WGS) entry which is preliminary data.</text>
</comment>
<keyword evidence="4 6" id="KW-0863">Zinc-finger</keyword>